<accession>A0A0U3F1F5</accession>
<keyword evidence="2" id="KW-1003">Cell membrane</keyword>
<evidence type="ECO:0000259" key="7">
    <source>
        <dbReference type="Pfam" id="PF13190"/>
    </source>
</evidence>
<dbReference type="RefSeq" id="WP_075049163.1">
    <property type="nucleotide sequence ID" value="NZ_CP006867.1"/>
</dbReference>
<dbReference type="GO" id="GO:0005886">
    <property type="term" value="C:plasma membrane"/>
    <property type="evidence" value="ECO:0007669"/>
    <property type="project" value="UniProtKB-SubCell"/>
</dbReference>
<dbReference type="EMBL" id="CP006867">
    <property type="protein sequence ID" value="ALU11381.1"/>
    <property type="molecule type" value="Genomic_DNA"/>
</dbReference>
<feature type="domain" description="PDGLE" evidence="7">
    <location>
        <begin position="47"/>
        <end position="93"/>
    </location>
</feature>
<sequence>MLKYVLRNRRLLQVVVIGLFVSPLFGVIGADLVGYHEPLDVAAEALHLKEMEFNWTPFSDYTVPGVPDAIGYIIAGIIGISVIFAVGYILAKTAEK</sequence>
<gene>
    <name evidence="8" type="ORF">EYM_00395</name>
</gene>
<evidence type="ECO:0000313" key="8">
    <source>
        <dbReference type="EMBL" id="ALU11381.1"/>
    </source>
</evidence>
<dbReference type="Pfam" id="PF13190">
    <property type="entry name" value="PDGLE"/>
    <property type="match status" value="1"/>
</dbReference>
<evidence type="ECO:0000256" key="2">
    <source>
        <dbReference type="ARBA" id="ARBA00022475"/>
    </source>
</evidence>
<keyword evidence="9" id="KW-1185">Reference proteome</keyword>
<name>A0A0U3F1F5_9CREN</name>
<reference evidence="8 9" key="1">
    <citation type="submission" date="2013-11" db="EMBL/GenBank/DDBJ databases">
        <title>Comparative genomics of Ignicoccus.</title>
        <authorList>
            <person name="Podar M."/>
        </authorList>
    </citation>
    <scope>NUCLEOTIDE SEQUENCE [LARGE SCALE GENOMIC DNA]</scope>
    <source>
        <strain evidence="8 9">DSM 13165</strain>
    </source>
</reference>
<evidence type="ECO:0000256" key="1">
    <source>
        <dbReference type="ARBA" id="ARBA00004236"/>
    </source>
</evidence>
<evidence type="ECO:0000256" key="3">
    <source>
        <dbReference type="ARBA" id="ARBA00022692"/>
    </source>
</evidence>
<dbReference type="OrthoDB" id="15358at2157"/>
<keyword evidence="4 6" id="KW-1133">Transmembrane helix</keyword>
<dbReference type="STRING" id="940295.EYM_00395"/>
<feature type="transmembrane region" description="Helical" evidence="6">
    <location>
        <begin position="69"/>
        <end position="91"/>
    </location>
</feature>
<proteinExistence type="predicted"/>
<evidence type="ECO:0000313" key="9">
    <source>
        <dbReference type="Proteomes" id="UP000060778"/>
    </source>
</evidence>
<dbReference type="GeneID" id="30679499"/>
<dbReference type="Proteomes" id="UP000060778">
    <property type="component" value="Chromosome"/>
</dbReference>
<evidence type="ECO:0000256" key="4">
    <source>
        <dbReference type="ARBA" id="ARBA00022989"/>
    </source>
</evidence>
<dbReference type="KEGG" id="iis:EYM_00395"/>
<dbReference type="AlphaFoldDB" id="A0A0U3F1F5"/>
<keyword evidence="5 6" id="KW-0472">Membrane</keyword>
<evidence type="ECO:0000256" key="6">
    <source>
        <dbReference type="SAM" id="Phobius"/>
    </source>
</evidence>
<protein>
    <submittedName>
        <fullName evidence="8">Cobalamin biosynthesis protein</fullName>
    </submittedName>
</protein>
<dbReference type="InterPro" id="IPR025937">
    <property type="entry name" value="PDGLE_dom"/>
</dbReference>
<evidence type="ECO:0000256" key="5">
    <source>
        <dbReference type="ARBA" id="ARBA00023136"/>
    </source>
</evidence>
<keyword evidence="3 6" id="KW-0812">Transmembrane</keyword>
<organism evidence="8 9">
    <name type="scientific">Ignicoccus islandicus DSM 13165</name>
    <dbReference type="NCBI Taxonomy" id="940295"/>
    <lineage>
        <taxon>Archaea</taxon>
        <taxon>Thermoproteota</taxon>
        <taxon>Thermoprotei</taxon>
        <taxon>Desulfurococcales</taxon>
        <taxon>Desulfurococcaceae</taxon>
        <taxon>Ignicoccus</taxon>
    </lineage>
</organism>
<feature type="transmembrane region" description="Helical" evidence="6">
    <location>
        <begin position="12"/>
        <end position="30"/>
    </location>
</feature>
<comment type="subcellular location">
    <subcellularLocation>
        <location evidence="1">Cell membrane</location>
    </subcellularLocation>
</comment>